<dbReference type="Proteomes" id="UP000217758">
    <property type="component" value="Chromosome"/>
</dbReference>
<dbReference type="AlphaFoldDB" id="A0A1L7LIE0"/>
<name>A0A1L7LIE0_9STRE</name>
<dbReference type="KEGG" id="strg:SRT_06390"/>
<evidence type="ECO:0000256" key="1">
    <source>
        <dbReference type="SAM" id="Phobius"/>
    </source>
</evidence>
<protein>
    <submittedName>
        <fullName evidence="2">Uncharacterized protein</fullName>
    </submittedName>
</protein>
<evidence type="ECO:0000313" key="3">
    <source>
        <dbReference type="Proteomes" id="UP000217758"/>
    </source>
</evidence>
<keyword evidence="1" id="KW-0812">Transmembrane</keyword>
<organism evidence="2 3">
    <name type="scientific">Streptococcus troglodytae</name>
    <dbReference type="NCBI Taxonomy" id="1111760"/>
    <lineage>
        <taxon>Bacteria</taxon>
        <taxon>Bacillati</taxon>
        <taxon>Bacillota</taxon>
        <taxon>Bacilli</taxon>
        <taxon>Lactobacillales</taxon>
        <taxon>Streptococcaceae</taxon>
        <taxon>Streptococcus</taxon>
    </lineage>
</organism>
<keyword evidence="1" id="KW-0472">Membrane</keyword>
<keyword evidence="1" id="KW-1133">Transmembrane helix</keyword>
<feature type="transmembrane region" description="Helical" evidence="1">
    <location>
        <begin position="7"/>
        <end position="24"/>
    </location>
</feature>
<proteinExistence type="predicted"/>
<accession>A0A1L7LIE0</accession>
<dbReference type="EMBL" id="AP014612">
    <property type="protein sequence ID" value="BAQ23900.1"/>
    <property type="molecule type" value="Genomic_DNA"/>
</dbReference>
<sequence>MALNAGLIALYGFLAELIFLYAKITTQAAVYIYGLGGAVAIFIIIFIQIRLNKELQKYFAKWFHLKVILMEHEQPIYAKKENYWH</sequence>
<keyword evidence="3" id="KW-1185">Reference proteome</keyword>
<reference evidence="2 3" key="1">
    <citation type="journal article" date="2016" name="Microbiol. Immunol.">
        <title>Complete genome sequence of Streptococcus troglodytae TKU31 isolated from the oral cavity of a chimpanzee (Pan troglodytes).</title>
        <authorList>
            <person name="Okamoto M."/>
            <person name="Naito M."/>
            <person name="Miyanohara M."/>
            <person name="Imai S."/>
            <person name="Nomura Y."/>
            <person name="Saito W."/>
            <person name="Momoi Y."/>
            <person name="Takada K."/>
            <person name="Miyabe-Nishiwaki T."/>
            <person name="Tomonaga M."/>
            <person name="Hanada N."/>
        </authorList>
    </citation>
    <scope>NUCLEOTIDE SEQUENCE [LARGE SCALE GENOMIC DNA]</scope>
    <source>
        <strain evidence="3">TKU 31</strain>
    </source>
</reference>
<feature type="transmembrane region" description="Helical" evidence="1">
    <location>
        <begin position="30"/>
        <end position="51"/>
    </location>
</feature>
<gene>
    <name evidence="2" type="ORF">SRT_06390</name>
</gene>
<evidence type="ECO:0000313" key="2">
    <source>
        <dbReference type="EMBL" id="BAQ23900.1"/>
    </source>
</evidence>